<reference evidence="2" key="1">
    <citation type="submission" date="2019-04" db="EMBL/GenBank/DDBJ databases">
        <title>Friends and foes A comparative genomics studyof 23 Aspergillus species from section Flavi.</title>
        <authorList>
            <consortium name="DOE Joint Genome Institute"/>
            <person name="Kjaerbolling I."/>
            <person name="Vesth T."/>
            <person name="Frisvad J.C."/>
            <person name="Nybo J.L."/>
            <person name="Theobald S."/>
            <person name="Kildgaard S."/>
            <person name="Isbrandt T."/>
            <person name="Kuo A."/>
            <person name="Sato A."/>
            <person name="Lyhne E.K."/>
            <person name="Kogle M.E."/>
            <person name="Wiebenga A."/>
            <person name="Kun R.S."/>
            <person name="Lubbers R.J."/>
            <person name="Makela M.R."/>
            <person name="Barry K."/>
            <person name="Chovatia M."/>
            <person name="Clum A."/>
            <person name="Daum C."/>
            <person name="Haridas S."/>
            <person name="He G."/>
            <person name="LaButti K."/>
            <person name="Lipzen A."/>
            <person name="Mondo S."/>
            <person name="Riley R."/>
            <person name="Salamov A."/>
            <person name="Simmons B.A."/>
            <person name="Magnuson J.K."/>
            <person name="Henrissat B."/>
            <person name="Mortensen U.H."/>
            <person name="Larsen T.O."/>
            <person name="Devries R.P."/>
            <person name="Grigoriev I.V."/>
            <person name="Machida M."/>
            <person name="Baker S.E."/>
            <person name="Andersen M.R."/>
        </authorList>
    </citation>
    <scope>NUCLEOTIDE SEQUENCE [LARGE SCALE GENOMIC DNA]</scope>
    <source>
        <strain evidence="2">IBT 14317</strain>
    </source>
</reference>
<dbReference type="Proteomes" id="UP000326877">
    <property type="component" value="Unassembled WGS sequence"/>
</dbReference>
<evidence type="ECO:0000256" key="1">
    <source>
        <dbReference type="SAM" id="Phobius"/>
    </source>
</evidence>
<gene>
    <name evidence="2" type="ORF">BDV23DRAFT_149621</name>
</gene>
<organism evidence="2">
    <name type="scientific">Petromyces alliaceus</name>
    <name type="common">Aspergillus alliaceus</name>
    <dbReference type="NCBI Taxonomy" id="209559"/>
    <lineage>
        <taxon>Eukaryota</taxon>
        <taxon>Fungi</taxon>
        <taxon>Dikarya</taxon>
        <taxon>Ascomycota</taxon>
        <taxon>Pezizomycotina</taxon>
        <taxon>Eurotiomycetes</taxon>
        <taxon>Eurotiomycetidae</taxon>
        <taxon>Eurotiales</taxon>
        <taxon>Aspergillaceae</taxon>
        <taxon>Aspergillus</taxon>
        <taxon>Aspergillus subgen. Circumdati</taxon>
    </lineage>
</organism>
<proteinExistence type="predicted"/>
<protein>
    <submittedName>
        <fullName evidence="2">Uncharacterized protein</fullName>
    </submittedName>
</protein>
<name>A0A5N7CGV1_PETAA</name>
<accession>A0A5N7CGV1</accession>
<keyword evidence="1" id="KW-1133">Transmembrane helix</keyword>
<sequence>MHYNTLECPGVVRCPLAPCWLFLVGRHFTMYPSHALASIFLILLPWWWFVLVFIKFGPLNLSFPSCVIG</sequence>
<dbReference type="AlphaFoldDB" id="A0A5N7CGV1"/>
<evidence type="ECO:0000313" key="2">
    <source>
        <dbReference type="EMBL" id="KAE8393411.1"/>
    </source>
</evidence>
<dbReference type="EMBL" id="ML735230">
    <property type="protein sequence ID" value="KAE8393411.1"/>
    <property type="molecule type" value="Genomic_DNA"/>
</dbReference>
<keyword evidence="1" id="KW-0472">Membrane</keyword>
<keyword evidence="1" id="KW-0812">Transmembrane</keyword>
<feature type="transmembrane region" description="Helical" evidence="1">
    <location>
        <begin position="35"/>
        <end position="54"/>
    </location>
</feature>